<comment type="caution">
    <text evidence="3">The sequence shown here is derived from an EMBL/GenBank/DDBJ whole genome shotgun (WGS) entry which is preliminary data.</text>
</comment>
<dbReference type="EMBL" id="BLJN01000001">
    <property type="protein sequence ID" value="GFE78470.1"/>
    <property type="molecule type" value="Genomic_DNA"/>
</dbReference>
<reference evidence="4" key="1">
    <citation type="submission" date="2020-01" db="EMBL/GenBank/DDBJ databases">
        <title>'Steroidobacter agaridevorans' sp. nov., agar-degrading bacteria isolated from rhizosphere soils.</title>
        <authorList>
            <person name="Ikenaga M."/>
            <person name="Kataoka M."/>
            <person name="Murouchi A."/>
            <person name="Katsuragi S."/>
            <person name="Sakai M."/>
        </authorList>
    </citation>
    <scope>NUCLEOTIDE SEQUENCE [LARGE SCALE GENOMIC DNA]</scope>
    <source>
        <strain evidence="4">YU21-B</strain>
    </source>
</reference>
<gene>
    <name evidence="3" type="ORF">GCM10011487_04700</name>
</gene>
<feature type="transmembrane region" description="Helical" evidence="2">
    <location>
        <begin position="6"/>
        <end position="27"/>
    </location>
</feature>
<keyword evidence="4" id="KW-1185">Reference proteome</keyword>
<evidence type="ECO:0000256" key="1">
    <source>
        <dbReference type="SAM" id="MobiDB-lite"/>
    </source>
</evidence>
<feature type="region of interest" description="Disordered" evidence="1">
    <location>
        <begin position="39"/>
        <end position="60"/>
    </location>
</feature>
<dbReference type="RefSeq" id="WP_161810369.1">
    <property type="nucleotide sequence ID" value="NZ_BLJN01000001.1"/>
</dbReference>
<keyword evidence="2" id="KW-0472">Membrane</keyword>
<dbReference type="Proteomes" id="UP000445000">
    <property type="component" value="Unassembled WGS sequence"/>
</dbReference>
<sequence length="60" mass="7171">MQEFFQQHLAWAIGLIVLAIALTVFVFRKRLFERGYRKGEAANPQRVKEQNRPDEWSRSH</sequence>
<name>A0A829Y5I3_9GAMM</name>
<accession>A0A829Y5I3</accession>
<keyword evidence="2" id="KW-0812">Transmembrane</keyword>
<dbReference type="AlphaFoldDB" id="A0A829Y5I3"/>
<evidence type="ECO:0000256" key="2">
    <source>
        <dbReference type="SAM" id="Phobius"/>
    </source>
</evidence>
<keyword evidence="2" id="KW-1133">Transmembrane helix</keyword>
<evidence type="ECO:0000313" key="4">
    <source>
        <dbReference type="Proteomes" id="UP000445000"/>
    </source>
</evidence>
<protein>
    <submittedName>
        <fullName evidence="3">Uncharacterized protein</fullName>
    </submittedName>
</protein>
<organism evidence="3 4">
    <name type="scientific">Steroidobacter agaridevorans</name>
    <dbReference type="NCBI Taxonomy" id="2695856"/>
    <lineage>
        <taxon>Bacteria</taxon>
        <taxon>Pseudomonadati</taxon>
        <taxon>Pseudomonadota</taxon>
        <taxon>Gammaproteobacteria</taxon>
        <taxon>Steroidobacterales</taxon>
        <taxon>Steroidobacteraceae</taxon>
        <taxon>Steroidobacter</taxon>
    </lineage>
</organism>
<proteinExistence type="predicted"/>
<evidence type="ECO:0000313" key="3">
    <source>
        <dbReference type="EMBL" id="GFE78470.1"/>
    </source>
</evidence>